<feature type="chain" id="PRO_5037046556" description="Peptidase S74 domain-containing protein" evidence="1">
    <location>
        <begin position="21"/>
        <end position="772"/>
    </location>
</feature>
<dbReference type="Gene3D" id="2.150.10.10">
    <property type="entry name" value="Serralysin-like metalloprotease, C-terminal"/>
    <property type="match status" value="3"/>
</dbReference>
<reference evidence="3" key="1">
    <citation type="submission" date="2019-03" db="EMBL/GenBank/DDBJ databases">
        <title>Lake Tanganyika Metagenome-Assembled Genomes (MAGs).</title>
        <authorList>
            <person name="Tran P."/>
        </authorList>
    </citation>
    <scope>NUCLEOTIDE SEQUENCE</scope>
    <source>
        <strain evidence="3">K_DeepCast_150m_m2_040</strain>
    </source>
</reference>
<gene>
    <name evidence="3" type="ORF">FJY68_08465</name>
</gene>
<comment type="caution">
    <text evidence="3">The sequence shown here is derived from an EMBL/GenBank/DDBJ whole genome shotgun (WGS) entry which is preliminary data.</text>
</comment>
<dbReference type="CDD" id="cd12819">
    <property type="entry name" value="LbR_vir_like"/>
    <property type="match status" value="1"/>
</dbReference>
<evidence type="ECO:0000313" key="4">
    <source>
        <dbReference type="Proteomes" id="UP000779900"/>
    </source>
</evidence>
<dbReference type="Pfam" id="PF13884">
    <property type="entry name" value="Peptidase_S74"/>
    <property type="match status" value="1"/>
</dbReference>
<dbReference type="InterPro" id="IPR011049">
    <property type="entry name" value="Serralysin-like_metalloprot_C"/>
</dbReference>
<dbReference type="InterPro" id="IPR030392">
    <property type="entry name" value="S74_ICA"/>
</dbReference>
<sequence>MKRATVLMVVVCLLALAADAAAVAPQTAASHKPQATSYGTEAITIPQMLSYQGKLTDTLGVPVGDTLYAVRFRLYAVPSGGTQFWEETQDVRTEGGLFSVLLGAVTPIGSLPDAGTVYLAMSVSGGPELTPRIRIASAAYSYLAARAADADLLQGEDTTGFVRTGQVNSVTSAMLVDGTVASADIADTNVTMAKIARAGASTGQVVKWTGSAWAPGPDNTGGGSGVTNVYQDTGIICVPNPITSSGNVKLDLSYGDGRYVNVTGDSLTGALAVQGDLRVYGKGRIGTGNSNAGKAAFAAGEGNTASANYSSVSGGADNTSSGLYAHIGGGGENRVAGDYASVGGGVTNYASGARSSVSGGSDNEAYGLYGAIGGGLLNTAGAAAADTCATVAGGKGNLATAMFATVGGGQNDTASGSHSTVGGGYGNKADTSYATVGGGYRNDATGYAATVAGGYDNAADTTYATIGGGYSNLATNYGATVGGGTQNYAKGNSATVGGGFNNRAETSAATVGGGRDNIATGHAATVGGGDDNRAFGYRATVGGGWDNAADTSYATVGGGSTNHATGYGATVGGGLYNYATGYGATVPGGNYCAARGTYSLAAGVRAKANHNGSFAWSDSAASASESVYTTGNNQFRARARGGTWFFSNAGMTTGAYLASGSNSWESACDSMTKEDFRAVDRKALLDKVAALRVRDYKMKDQNDGTRHIGPVAQDFHSAFGYGGNETSINLADADGVLLAAVQALYDEMKVRDKAQQMRIAQLEAELAQTKKH</sequence>
<dbReference type="EMBL" id="VGIR01000047">
    <property type="protein sequence ID" value="MBM3331867.1"/>
    <property type="molecule type" value="Genomic_DNA"/>
</dbReference>
<feature type="domain" description="Peptidase S74" evidence="2">
    <location>
        <begin position="669"/>
        <end position="719"/>
    </location>
</feature>
<proteinExistence type="predicted"/>
<dbReference type="Gene3D" id="2.160.10.20">
    <property type="entry name" value="Insect antifreeze protein"/>
    <property type="match status" value="1"/>
</dbReference>
<feature type="signal peptide" evidence="1">
    <location>
        <begin position="1"/>
        <end position="20"/>
    </location>
</feature>
<keyword evidence="1" id="KW-0732">Signal</keyword>
<protein>
    <recommendedName>
        <fullName evidence="2">Peptidase S74 domain-containing protein</fullName>
    </recommendedName>
</protein>
<evidence type="ECO:0000259" key="2">
    <source>
        <dbReference type="Pfam" id="PF13884"/>
    </source>
</evidence>
<evidence type="ECO:0000313" key="3">
    <source>
        <dbReference type="EMBL" id="MBM3331867.1"/>
    </source>
</evidence>
<organism evidence="3 4">
    <name type="scientific">candidate division WOR-3 bacterium</name>
    <dbReference type="NCBI Taxonomy" id="2052148"/>
    <lineage>
        <taxon>Bacteria</taxon>
        <taxon>Bacteria division WOR-3</taxon>
    </lineage>
</organism>
<evidence type="ECO:0000256" key="1">
    <source>
        <dbReference type="SAM" id="SignalP"/>
    </source>
</evidence>
<dbReference type="AlphaFoldDB" id="A0A937XEZ6"/>
<name>A0A937XEZ6_UNCW3</name>
<accession>A0A937XEZ6</accession>
<dbReference type="Proteomes" id="UP000779900">
    <property type="component" value="Unassembled WGS sequence"/>
</dbReference>